<keyword evidence="7" id="KW-0812">Transmembrane</keyword>
<protein>
    <submittedName>
        <fullName evidence="9">Serine/threonine protein kinase</fullName>
        <ecNumber evidence="9">2.7.11.1</ecNumber>
    </submittedName>
</protein>
<keyword evidence="3 9" id="KW-0418">Kinase</keyword>
<feature type="transmembrane region" description="Helical" evidence="7">
    <location>
        <begin position="424"/>
        <end position="445"/>
    </location>
</feature>
<evidence type="ECO:0000259" key="8">
    <source>
        <dbReference type="PROSITE" id="PS50011"/>
    </source>
</evidence>
<feature type="region of interest" description="Disordered" evidence="6">
    <location>
        <begin position="74"/>
        <end position="95"/>
    </location>
</feature>
<dbReference type="STRING" id="69.GLE_5446"/>
<dbReference type="PATRIC" id="fig|69.6.peg.5362"/>
<evidence type="ECO:0000256" key="7">
    <source>
        <dbReference type="SAM" id="Phobius"/>
    </source>
</evidence>
<dbReference type="OrthoDB" id="9801841at2"/>
<dbReference type="EMBL" id="CP013140">
    <property type="protein sequence ID" value="ALN60787.1"/>
    <property type="molecule type" value="Genomic_DNA"/>
</dbReference>
<dbReference type="InterPro" id="IPR017441">
    <property type="entry name" value="Protein_kinase_ATP_BS"/>
</dbReference>
<keyword evidence="7" id="KW-0472">Membrane</keyword>
<dbReference type="Proteomes" id="UP000061569">
    <property type="component" value="Chromosome"/>
</dbReference>
<dbReference type="Gene3D" id="1.10.510.10">
    <property type="entry name" value="Transferase(Phosphotransferase) domain 1"/>
    <property type="match status" value="1"/>
</dbReference>
<evidence type="ECO:0000256" key="4">
    <source>
        <dbReference type="ARBA" id="ARBA00022840"/>
    </source>
</evidence>
<dbReference type="SUPFAM" id="SSF48452">
    <property type="entry name" value="TPR-like"/>
    <property type="match status" value="2"/>
</dbReference>
<dbReference type="SUPFAM" id="SSF56112">
    <property type="entry name" value="Protein kinase-like (PK-like)"/>
    <property type="match status" value="1"/>
</dbReference>
<dbReference type="GO" id="GO:0004674">
    <property type="term" value="F:protein serine/threonine kinase activity"/>
    <property type="evidence" value="ECO:0007669"/>
    <property type="project" value="UniProtKB-KW"/>
</dbReference>
<keyword evidence="2 5" id="KW-0547">Nucleotide-binding</keyword>
<dbReference type="PROSITE" id="PS00107">
    <property type="entry name" value="PROTEIN_KINASE_ATP"/>
    <property type="match status" value="1"/>
</dbReference>
<gene>
    <name evidence="9" type="ORF">GLE_5446</name>
</gene>
<dbReference type="SMART" id="SM00220">
    <property type="entry name" value="S_TKc"/>
    <property type="match status" value="1"/>
</dbReference>
<reference evidence="9 10" key="1">
    <citation type="submission" date="2015-11" db="EMBL/GenBank/DDBJ databases">
        <title>Genome sequences of Lysobacter enzymogenes strain C3 and Lysobacter antibioticus ATCC 29479.</title>
        <authorList>
            <person name="Kobayashi D.Y."/>
        </authorList>
    </citation>
    <scope>NUCLEOTIDE SEQUENCE [LARGE SCALE GENOMIC DNA]</scope>
    <source>
        <strain evidence="9 10">C3</strain>
    </source>
</reference>
<evidence type="ECO:0000256" key="5">
    <source>
        <dbReference type="PROSITE-ProRule" id="PRU10141"/>
    </source>
</evidence>
<dbReference type="CDD" id="cd14014">
    <property type="entry name" value="STKc_PknB_like"/>
    <property type="match status" value="1"/>
</dbReference>
<dbReference type="EC" id="2.7.11.1" evidence="9"/>
<dbReference type="Pfam" id="PF13424">
    <property type="entry name" value="TPR_12"/>
    <property type="match status" value="1"/>
</dbReference>
<dbReference type="InterPro" id="IPR011990">
    <property type="entry name" value="TPR-like_helical_dom_sf"/>
</dbReference>
<dbReference type="InterPro" id="IPR008271">
    <property type="entry name" value="Ser/Thr_kinase_AS"/>
</dbReference>
<sequence length="906" mass="98686">MATSTALWAQAAEAFSRALELPAPARAAWLEQVCAAHPDPVALRAAVARLLAAHEAMEAEDAAAAGDALPWRGGVQMLSGQPPDDARLWNDDDHGRLAPGERAGPFAIERELGAGGMGRVYLARRAVEGLEQRVALKLAASPLWAPQVQRRLRRERELLASLEHPNIARLIDVGELPSGQPYFAMEYVDGEPILAWCDRRRLPLRARIELALQALAAVDYAHRRLVLHRDLKSGNVLVDGEGRARLLDFGIAKALAPGADGAATVDAQAFFSPASAAPEQALGAPTSVATDVYALGVLLYELLCGQLPIATDGRGAAELAHAIAHELPMLPSRRLAALEQRDPARARAIAQARGAASARALRRQLQGDLDAILARCLRKEPEQRYASVERLAEDLRAALQSRPVAARGGERWYRLGRFARRERVPLALAALAVALALGFLIHTVLQSRELAQARDRAEARRHQAERVTAFMVDLFRASDPLQARGRDPGARELLQRAAQRLQQIRDSDTRAALAAAIAEVELNLGEVDAARRHAAEALELRLRAQQPDPMLLRQSYRQNAQVALARADYAAAGRLLDQAERRLPAQAHDEALTLLRLRAQLSQAQGRLEQALAQWQRADAAHRRRYGADDPRSAQVRRGWASALLAAGQERRAAQLLAELPAPRSDGRDDDPALAKALASQARQRRDAGDFVQAERLSRQALAIVLKVYGQRHEQTASVFNQLGTIAQARGDPAAAMAWFQRALTVRRDLLGPAHPTVASSEFNLGTMRHLFMADARGAEPHLRRAVEIAAVATPEHLNLAMYRLGWAMDLHDLGRVDDARAALAPALTRFAELPGQDLNLALARAELACMAPAPWSAAQRQTFARSLQAVRAELEPDHPKRRRLEDCALQRAIQAQAAAPAHASG</sequence>
<name>A0A0S2DQL8_LYSEN</name>
<dbReference type="InterPro" id="IPR000719">
    <property type="entry name" value="Prot_kinase_dom"/>
</dbReference>
<dbReference type="Gene3D" id="1.25.40.10">
    <property type="entry name" value="Tetratricopeptide repeat domain"/>
    <property type="match status" value="2"/>
</dbReference>
<feature type="compositionally biased region" description="Basic and acidic residues" evidence="6">
    <location>
        <begin position="84"/>
        <end position="95"/>
    </location>
</feature>
<keyword evidence="1 9" id="KW-0808">Transferase</keyword>
<keyword evidence="9" id="KW-0723">Serine/threonine-protein kinase</keyword>
<keyword evidence="4 5" id="KW-0067">ATP-binding</keyword>
<feature type="binding site" evidence="5">
    <location>
        <position position="137"/>
    </location>
    <ligand>
        <name>ATP</name>
        <dbReference type="ChEBI" id="CHEBI:30616"/>
    </ligand>
</feature>
<dbReference type="PROSITE" id="PS00108">
    <property type="entry name" value="PROTEIN_KINASE_ST"/>
    <property type="match status" value="1"/>
</dbReference>
<dbReference type="PROSITE" id="PS50011">
    <property type="entry name" value="PROTEIN_KINASE_DOM"/>
    <property type="match status" value="1"/>
</dbReference>
<dbReference type="PANTHER" id="PTHR43289">
    <property type="entry name" value="MITOGEN-ACTIVATED PROTEIN KINASE KINASE KINASE 20-RELATED"/>
    <property type="match status" value="1"/>
</dbReference>
<organism evidence="9 10">
    <name type="scientific">Lysobacter enzymogenes</name>
    <dbReference type="NCBI Taxonomy" id="69"/>
    <lineage>
        <taxon>Bacteria</taxon>
        <taxon>Pseudomonadati</taxon>
        <taxon>Pseudomonadota</taxon>
        <taxon>Gammaproteobacteria</taxon>
        <taxon>Lysobacterales</taxon>
        <taxon>Lysobacteraceae</taxon>
        <taxon>Lysobacter</taxon>
    </lineage>
</organism>
<feature type="domain" description="Protein kinase" evidence="8">
    <location>
        <begin position="106"/>
        <end position="399"/>
    </location>
</feature>
<evidence type="ECO:0000256" key="6">
    <source>
        <dbReference type="SAM" id="MobiDB-lite"/>
    </source>
</evidence>
<evidence type="ECO:0000313" key="10">
    <source>
        <dbReference type="Proteomes" id="UP000061569"/>
    </source>
</evidence>
<accession>A0A0S2DQL8</accession>
<dbReference type="GO" id="GO:0005524">
    <property type="term" value="F:ATP binding"/>
    <property type="evidence" value="ECO:0007669"/>
    <property type="project" value="UniProtKB-UniRule"/>
</dbReference>
<dbReference type="AlphaFoldDB" id="A0A0S2DQL8"/>
<dbReference type="Gene3D" id="3.30.200.20">
    <property type="entry name" value="Phosphorylase Kinase, domain 1"/>
    <property type="match status" value="1"/>
</dbReference>
<dbReference type="Pfam" id="PF00069">
    <property type="entry name" value="Pkinase"/>
    <property type="match status" value="1"/>
</dbReference>
<evidence type="ECO:0000256" key="2">
    <source>
        <dbReference type="ARBA" id="ARBA00022741"/>
    </source>
</evidence>
<dbReference type="InterPro" id="IPR011009">
    <property type="entry name" value="Kinase-like_dom_sf"/>
</dbReference>
<keyword evidence="7" id="KW-1133">Transmembrane helix</keyword>
<evidence type="ECO:0000256" key="1">
    <source>
        <dbReference type="ARBA" id="ARBA00022679"/>
    </source>
</evidence>
<dbReference type="PANTHER" id="PTHR43289:SF34">
    <property type="entry name" value="SERINE_THREONINE-PROTEIN KINASE YBDM-RELATED"/>
    <property type="match status" value="1"/>
</dbReference>
<proteinExistence type="predicted"/>
<evidence type="ECO:0000256" key="3">
    <source>
        <dbReference type="ARBA" id="ARBA00022777"/>
    </source>
</evidence>
<dbReference type="KEGG" id="lez:GLE_5446"/>
<evidence type="ECO:0000313" key="9">
    <source>
        <dbReference type="EMBL" id="ALN60787.1"/>
    </source>
</evidence>